<proteinExistence type="predicted"/>
<dbReference type="KEGG" id="ard:AXF14_05995"/>
<dbReference type="AlphaFoldDB" id="A0A0X8JGM2"/>
<keyword evidence="1" id="KW-1133">Transmembrane helix</keyword>
<dbReference type="STRING" id="111015.AXF14_05995"/>
<keyword evidence="1" id="KW-0472">Membrane</keyword>
<feature type="transmembrane region" description="Helical" evidence="1">
    <location>
        <begin position="138"/>
        <end position="155"/>
    </location>
</feature>
<organism evidence="2 3">
    <name type="scientific">Actinomyces radicidentis</name>
    <dbReference type="NCBI Taxonomy" id="111015"/>
    <lineage>
        <taxon>Bacteria</taxon>
        <taxon>Bacillati</taxon>
        <taxon>Actinomycetota</taxon>
        <taxon>Actinomycetes</taxon>
        <taxon>Actinomycetales</taxon>
        <taxon>Actinomycetaceae</taxon>
        <taxon>Actinomyces</taxon>
    </lineage>
</organism>
<sequence length="238" mass="24722">MWQGAVERTRPDAVADPRALWPALVLLAVVLAWRPARRWGRTLVTVVHEAGHAAVGVLVGRRFQGFVVERDLSGHAVTAGRSRGPGRIATTWAGYPAPAVLGALVVVAAVHGWAGVVLVAALADGLVLLAMSRSWRTAGLVLLIGALTGALWWWGGPWRDGVVGGVGLALLLGAWDSLRDVAASRDAHQDHGTLADLTPLPAGFWLLTWFLADAAATALAVWAACGAWAVSGAGLPGA</sequence>
<dbReference type="Proteomes" id="UP000065220">
    <property type="component" value="Chromosome"/>
</dbReference>
<evidence type="ECO:0000313" key="2">
    <source>
        <dbReference type="EMBL" id="AMD88462.1"/>
    </source>
</evidence>
<gene>
    <name evidence="2" type="ORF">AXF14_05995</name>
</gene>
<feature type="transmembrane region" description="Helical" evidence="1">
    <location>
        <begin position="204"/>
        <end position="230"/>
    </location>
</feature>
<evidence type="ECO:0008006" key="4">
    <source>
        <dbReference type="Google" id="ProtNLM"/>
    </source>
</evidence>
<dbReference type="Pfam" id="PF13398">
    <property type="entry name" value="Peptidase_M50B"/>
    <property type="match status" value="1"/>
</dbReference>
<dbReference type="EMBL" id="CP014228">
    <property type="protein sequence ID" value="AMD88462.1"/>
    <property type="molecule type" value="Genomic_DNA"/>
</dbReference>
<evidence type="ECO:0000256" key="1">
    <source>
        <dbReference type="SAM" id="Phobius"/>
    </source>
</evidence>
<keyword evidence="1" id="KW-0812">Transmembrane</keyword>
<evidence type="ECO:0000313" key="3">
    <source>
        <dbReference type="Proteomes" id="UP000065220"/>
    </source>
</evidence>
<name>A0A0X8JGM2_ACTRD</name>
<reference evidence="3" key="1">
    <citation type="submission" date="2016-02" db="EMBL/GenBank/DDBJ databases">
        <authorList>
            <person name="Holder M.E."/>
            <person name="Ajami N.J."/>
            <person name="Petrosino J.F."/>
        </authorList>
    </citation>
    <scope>NUCLEOTIDE SEQUENCE [LARGE SCALE GENOMIC DNA]</scope>
    <source>
        <strain evidence="3">CCUG 36733</strain>
    </source>
</reference>
<accession>A0A0X8JGM2</accession>
<dbReference type="InterPro" id="IPR049500">
    <property type="entry name" value="Peptidase_M50B-like"/>
</dbReference>
<feature type="transmembrane region" description="Helical" evidence="1">
    <location>
        <begin position="161"/>
        <end position="178"/>
    </location>
</feature>
<keyword evidence="3" id="KW-1185">Reference proteome</keyword>
<protein>
    <recommendedName>
        <fullName evidence="4">Peptidase M50</fullName>
    </recommendedName>
</protein>